<keyword evidence="2" id="KW-0813">Transport</keyword>
<dbReference type="SUPFAM" id="SSF103473">
    <property type="entry name" value="MFS general substrate transporter"/>
    <property type="match status" value="1"/>
</dbReference>
<dbReference type="CDD" id="cd17328">
    <property type="entry name" value="MFS_spinster_like"/>
    <property type="match status" value="1"/>
</dbReference>
<dbReference type="GO" id="GO:0022857">
    <property type="term" value="F:transmembrane transporter activity"/>
    <property type="evidence" value="ECO:0007669"/>
    <property type="project" value="InterPro"/>
</dbReference>
<protein>
    <submittedName>
        <fullName evidence="8">MFS transporter</fullName>
    </submittedName>
</protein>
<dbReference type="InterPro" id="IPR011701">
    <property type="entry name" value="MFS"/>
</dbReference>
<dbReference type="AlphaFoldDB" id="A0A5C8ZPT1"/>
<evidence type="ECO:0000256" key="3">
    <source>
        <dbReference type="ARBA" id="ARBA00022692"/>
    </source>
</evidence>
<feature type="transmembrane region" description="Helical" evidence="6">
    <location>
        <begin position="341"/>
        <end position="364"/>
    </location>
</feature>
<feature type="transmembrane region" description="Helical" evidence="6">
    <location>
        <begin position="315"/>
        <end position="335"/>
    </location>
</feature>
<evidence type="ECO:0000256" key="1">
    <source>
        <dbReference type="ARBA" id="ARBA00004141"/>
    </source>
</evidence>
<reference evidence="8 9" key="1">
    <citation type="submission" date="2019-08" db="EMBL/GenBank/DDBJ databases">
        <title>Parahaliea maris sp. nov., isolated from the surface seawater.</title>
        <authorList>
            <person name="Liu Y."/>
        </authorList>
    </citation>
    <scope>NUCLEOTIDE SEQUENCE [LARGE SCALE GENOMIC DNA]</scope>
    <source>
        <strain evidence="8 9">HSLHS9</strain>
    </source>
</reference>
<evidence type="ECO:0000256" key="2">
    <source>
        <dbReference type="ARBA" id="ARBA00022448"/>
    </source>
</evidence>
<comment type="caution">
    <text evidence="8">The sequence shown here is derived from an EMBL/GenBank/DDBJ whole genome shotgun (WGS) entry which is preliminary data.</text>
</comment>
<feature type="transmembrane region" description="Helical" evidence="6">
    <location>
        <begin position="280"/>
        <end position="303"/>
    </location>
</feature>
<feature type="transmembrane region" description="Helical" evidence="6">
    <location>
        <begin position="192"/>
        <end position="212"/>
    </location>
</feature>
<dbReference type="RefSeq" id="WP_148070219.1">
    <property type="nucleotide sequence ID" value="NZ_VRZA01000010.1"/>
</dbReference>
<dbReference type="InterPro" id="IPR036259">
    <property type="entry name" value="MFS_trans_sf"/>
</dbReference>
<keyword evidence="4 6" id="KW-1133">Transmembrane helix</keyword>
<evidence type="ECO:0000259" key="7">
    <source>
        <dbReference type="PROSITE" id="PS50850"/>
    </source>
</evidence>
<proteinExistence type="predicted"/>
<dbReference type="Proteomes" id="UP000321039">
    <property type="component" value="Unassembled WGS sequence"/>
</dbReference>
<keyword evidence="9" id="KW-1185">Reference proteome</keyword>
<accession>A0A5C8ZPT1</accession>
<sequence length="447" mass="47288">MEAVQTPAAVSTDRAGFYPWYVVLVLMLAQTFSFIDRMIMGLLVEPVRASFGISDTQYSLLAGMAFAVFYAVMGLPLARIADRHSRRWLISIGIAVWSVMTALCGMAQSFWGLFLARVGVGVGEASLSPAAYSMITDYFPRSVLARALSLYTVGVTIGSGLAYMIGAEVVAYVESLGEVIVPLIGKVEGWQATFLAVGLPGVLVALLVLGTVREPERTGGMATGAKGVSVGEVVDFVAARKRAFLCHIFGMSAYIMVVFSLNVWGPTYLMRGFGFSPSSAGWITGMAMMIGGTVGLLTGGMIADRWYANGKIDAYCRLIMITALCLLPFAVAMGFVTEPALAVACLALAIFFSSFQGGIAGGVIQLMTPNQMRGQAVALYFLGANLLGLGLGPTVVAATTDYVFQSDAALGKSIALVAVVLVPVAVGIMLYGARSRREAILEAQQWS</sequence>
<dbReference type="PROSITE" id="PS50850">
    <property type="entry name" value="MFS"/>
    <property type="match status" value="1"/>
</dbReference>
<comment type="subcellular location">
    <subcellularLocation>
        <location evidence="1">Membrane</location>
        <topology evidence="1">Multi-pass membrane protein</topology>
    </subcellularLocation>
</comment>
<dbReference type="PANTHER" id="PTHR23505:SF79">
    <property type="entry name" value="PROTEIN SPINSTER"/>
    <property type="match status" value="1"/>
</dbReference>
<gene>
    <name evidence="8" type="ORF">FV139_19755</name>
</gene>
<keyword evidence="5 6" id="KW-0472">Membrane</keyword>
<evidence type="ECO:0000313" key="9">
    <source>
        <dbReference type="Proteomes" id="UP000321039"/>
    </source>
</evidence>
<dbReference type="InterPro" id="IPR044770">
    <property type="entry name" value="MFS_spinster-like"/>
</dbReference>
<dbReference type="Pfam" id="PF07690">
    <property type="entry name" value="MFS_1"/>
    <property type="match status" value="1"/>
</dbReference>
<feature type="transmembrane region" description="Helical" evidence="6">
    <location>
        <begin position="244"/>
        <end position="265"/>
    </location>
</feature>
<dbReference type="InterPro" id="IPR020846">
    <property type="entry name" value="MFS_dom"/>
</dbReference>
<dbReference type="PANTHER" id="PTHR23505">
    <property type="entry name" value="SPINSTER"/>
    <property type="match status" value="1"/>
</dbReference>
<keyword evidence="3 6" id="KW-0812">Transmembrane</keyword>
<dbReference type="GO" id="GO:0016020">
    <property type="term" value="C:membrane"/>
    <property type="evidence" value="ECO:0007669"/>
    <property type="project" value="UniProtKB-SubCell"/>
</dbReference>
<evidence type="ECO:0000256" key="4">
    <source>
        <dbReference type="ARBA" id="ARBA00022989"/>
    </source>
</evidence>
<feature type="transmembrane region" description="Helical" evidence="6">
    <location>
        <begin position="376"/>
        <end position="398"/>
    </location>
</feature>
<feature type="transmembrane region" description="Helical" evidence="6">
    <location>
        <begin position="88"/>
        <end position="108"/>
    </location>
</feature>
<name>A0A5C8ZPT1_9GAMM</name>
<evidence type="ECO:0000256" key="6">
    <source>
        <dbReference type="SAM" id="Phobius"/>
    </source>
</evidence>
<evidence type="ECO:0000256" key="5">
    <source>
        <dbReference type="ARBA" id="ARBA00023136"/>
    </source>
</evidence>
<dbReference type="EMBL" id="VRZA01000010">
    <property type="protein sequence ID" value="TXS89527.1"/>
    <property type="molecule type" value="Genomic_DNA"/>
</dbReference>
<feature type="transmembrane region" description="Helical" evidence="6">
    <location>
        <begin position="20"/>
        <end position="40"/>
    </location>
</feature>
<feature type="transmembrane region" description="Helical" evidence="6">
    <location>
        <begin position="60"/>
        <end position="81"/>
    </location>
</feature>
<feature type="transmembrane region" description="Helical" evidence="6">
    <location>
        <begin position="114"/>
        <end position="135"/>
    </location>
</feature>
<organism evidence="8 9">
    <name type="scientific">Parahaliea maris</name>
    <dbReference type="NCBI Taxonomy" id="2716870"/>
    <lineage>
        <taxon>Bacteria</taxon>
        <taxon>Pseudomonadati</taxon>
        <taxon>Pseudomonadota</taxon>
        <taxon>Gammaproteobacteria</taxon>
        <taxon>Cellvibrionales</taxon>
        <taxon>Halieaceae</taxon>
        <taxon>Parahaliea</taxon>
    </lineage>
</organism>
<feature type="transmembrane region" description="Helical" evidence="6">
    <location>
        <begin position="147"/>
        <end position="172"/>
    </location>
</feature>
<evidence type="ECO:0000313" key="8">
    <source>
        <dbReference type="EMBL" id="TXS89527.1"/>
    </source>
</evidence>
<dbReference type="Gene3D" id="1.20.1250.20">
    <property type="entry name" value="MFS general substrate transporter like domains"/>
    <property type="match status" value="2"/>
</dbReference>
<feature type="domain" description="Major facilitator superfamily (MFS) profile" evidence="7">
    <location>
        <begin position="22"/>
        <end position="436"/>
    </location>
</feature>
<feature type="transmembrane region" description="Helical" evidence="6">
    <location>
        <begin position="410"/>
        <end position="431"/>
    </location>
</feature>